<sequence length="78" mass="8296">MRNGDGCYWSHNCYGAEVAPHLHLASTSTLPSTSLSSPFKPNLTPTLPSTSLPLTLSLSLSDLLLLCSLSLIFSFSAL</sequence>
<reference evidence="1 2" key="1">
    <citation type="submission" date="2024-01" db="EMBL/GenBank/DDBJ databases">
        <title>Genome assemblies of Stephania.</title>
        <authorList>
            <person name="Yang L."/>
        </authorList>
    </citation>
    <scope>NUCLEOTIDE SEQUENCE [LARGE SCALE GENOMIC DNA]</scope>
    <source>
        <strain evidence="1">QJT</strain>
        <tissue evidence="1">Leaf</tissue>
    </source>
</reference>
<evidence type="ECO:0000313" key="2">
    <source>
        <dbReference type="Proteomes" id="UP001417504"/>
    </source>
</evidence>
<gene>
    <name evidence="1" type="ORF">Sjap_002488</name>
</gene>
<proteinExistence type="predicted"/>
<organism evidence="1 2">
    <name type="scientific">Stephania japonica</name>
    <dbReference type="NCBI Taxonomy" id="461633"/>
    <lineage>
        <taxon>Eukaryota</taxon>
        <taxon>Viridiplantae</taxon>
        <taxon>Streptophyta</taxon>
        <taxon>Embryophyta</taxon>
        <taxon>Tracheophyta</taxon>
        <taxon>Spermatophyta</taxon>
        <taxon>Magnoliopsida</taxon>
        <taxon>Ranunculales</taxon>
        <taxon>Menispermaceae</taxon>
        <taxon>Menispermoideae</taxon>
        <taxon>Cissampelideae</taxon>
        <taxon>Stephania</taxon>
    </lineage>
</organism>
<dbReference type="EMBL" id="JBBNAE010000001">
    <property type="protein sequence ID" value="KAK9155008.1"/>
    <property type="molecule type" value="Genomic_DNA"/>
</dbReference>
<keyword evidence="2" id="KW-1185">Reference proteome</keyword>
<dbReference type="AlphaFoldDB" id="A0AAP0KM05"/>
<protein>
    <submittedName>
        <fullName evidence="1">Uncharacterized protein</fullName>
    </submittedName>
</protein>
<evidence type="ECO:0000313" key="1">
    <source>
        <dbReference type="EMBL" id="KAK9155008.1"/>
    </source>
</evidence>
<dbReference type="Proteomes" id="UP001417504">
    <property type="component" value="Unassembled WGS sequence"/>
</dbReference>
<name>A0AAP0KM05_9MAGN</name>
<comment type="caution">
    <text evidence="1">The sequence shown here is derived from an EMBL/GenBank/DDBJ whole genome shotgun (WGS) entry which is preliminary data.</text>
</comment>
<accession>A0AAP0KM05</accession>